<gene>
    <name evidence="8" type="ORF">PICST_47043</name>
</gene>
<dbReference type="OrthoDB" id="5376140at2759"/>
<feature type="transmembrane region" description="Helical" evidence="7">
    <location>
        <begin position="293"/>
        <end position="311"/>
    </location>
</feature>
<feature type="compositionally biased region" description="Basic and acidic residues" evidence="6">
    <location>
        <begin position="536"/>
        <end position="553"/>
    </location>
</feature>
<organism evidence="8 9">
    <name type="scientific">Scheffersomyces stipitis (strain ATCC 58785 / CBS 6054 / NBRC 10063 / NRRL Y-11545)</name>
    <name type="common">Yeast</name>
    <name type="synonym">Pichia stipitis</name>
    <dbReference type="NCBI Taxonomy" id="322104"/>
    <lineage>
        <taxon>Eukaryota</taxon>
        <taxon>Fungi</taxon>
        <taxon>Dikarya</taxon>
        <taxon>Ascomycota</taxon>
        <taxon>Saccharomycotina</taxon>
        <taxon>Pichiomycetes</taxon>
        <taxon>Debaryomycetaceae</taxon>
        <taxon>Scheffersomyces</taxon>
    </lineage>
</organism>
<dbReference type="Proteomes" id="UP000002258">
    <property type="component" value="Chromosome 5"/>
</dbReference>
<dbReference type="HOGENOM" id="CLU_003655_1_1_1"/>
<name>A3LUY6_PICST</name>
<keyword evidence="3 7" id="KW-0812">Transmembrane</keyword>
<dbReference type="RefSeq" id="XP_001385066.2">
    <property type="nucleotide sequence ID" value="XM_001385029.1"/>
</dbReference>
<evidence type="ECO:0000256" key="7">
    <source>
        <dbReference type="SAM" id="Phobius"/>
    </source>
</evidence>
<keyword evidence="5 7" id="KW-0472">Membrane</keyword>
<evidence type="ECO:0000256" key="1">
    <source>
        <dbReference type="ARBA" id="ARBA00004141"/>
    </source>
</evidence>
<dbReference type="FunCoup" id="A3LUY6">
    <property type="interactions" value="285"/>
</dbReference>
<sequence length="573" mass="65050">FSLYKLLCIELNINHHDSSEDEPINAEIDHSYEELVNMMKIPFYLERFMMFGLLVCVNSFLTLFTLAPLKILVVAYATIVDLYRHFTNRKISESVRSILSRRFLIVKKDIITLTIVSFSIVVLSSKSLDISRMYHEVRGETHIKLYVMFGVLEVAEKLCSSLGQDILNILYNIPLDSKGSQIPKFAVFFLLSIIYLSLHAYILISQTVSLNVAANSYSNALMTLLLSNQFSELKSSVFKKSDREGLFQIAMADLTERFQLLFMLGIIALRNLLQLNSNHIGLIPNSWKSWNTWFGAIFGPGIVVIGSEILVDWLKHCYISKFNKVRPRVYRNFVYVLSLDFLQVFKLGPNNQLEANDLTDYIVLTRRIGLPLLASVVCSLRMTMSDLKRVFVFPIVASYTYSILASGALIVATFLTLILIRLILGLVILKMASSTKAEHIAFQEELKRKAIEKQNAEALEVFIPSTPLDTPIKTPEDTLVESKTISGDNIPEIESPISAINSISYFPGNPNSEASSINPKTRSYLYDYGEEVPPTVEEKRNEKQSLSPKKDQVGDNDTLHNVMRYKMSSKRIW</sequence>
<dbReference type="EMBL" id="CP000499">
    <property type="protein sequence ID" value="ABN67037.2"/>
    <property type="molecule type" value="Genomic_DNA"/>
</dbReference>
<dbReference type="Pfam" id="PF05346">
    <property type="entry name" value="DUF747"/>
    <property type="match status" value="1"/>
</dbReference>
<dbReference type="AlphaFoldDB" id="A3LUY6"/>
<dbReference type="eggNOG" id="KOG2490">
    <property type="taxonomic scope" value="Eukaryota"/>
</dbReference>
<dbReference type="KEGG" id="pic:PICST_47043"/>
<feature type="transmembrane region" description="Helical" evidence="7">
    <location>
        <begin position="387"/>
        <end position="404"/>
    </location>
</feature>
<evidence type="ECO:0000313" key="8">
    <source>
        <dbReference type="EMBL" id="ABN67037.2"/>
    </source>
</evidence>
<feature type="transmembrane region" description="Helical" evidence="7">
    <location>
        <begin position="185"/>
        <end position="204"/>
    </location>
</feature>
<keyword evidence="4 7" id="KW-1133">Transmembrane helix</keyword>
<reference evidence="8 9" key="1">
    <citation type="journal article" date="2007" name="Nat. Biotechnol.">
        <title>Genome sequence of the lignocellulose-bioconverting and xylose-fermenting yeast Pichia stipitis.</title>
        <authorList>
            <person name="Jeffries T.W."/>
            <person name="Grigoriev I.V."/>
            <person name="Grimwood J."/>
            <person name="Laplaza J.M."/>
            <person name="Aerts A."/>
            <person name="Salamov A."/>
            <person name="Schmutz J."/>
            <person name="Lindquist E."/>
            <person name="Dehal P."/>
            <person name="Shapiro H."/>
            <person name="Jin Y.S."/>
            <person name="Passoth V."/>
            <person name="Richardson P.M."/>
        </authorList>
    </citation>
    <scope>NUCLEOTIDE SEQUENCE [LARGE SCALE GENOMIC DNA]</scope>
    <source>
        <strain evidence="9">ATCC 58785 / CBS 6054 / NBRC 10063 / NRRL Y-11545</strain>
    </source>
</reference>
<comment type="similarity">
    <text evidence="2">Belongs to the TAPT1 family.</text>
</comment>
<comment type="subcellular location">
    <subcellularLocation>
        <location evidence="1">Membrane</location>
        <topology evidence="1">Multi-pass membrane protein</topology>
    </subcellularLocation>
</comment>
<evidence type="ECO:0000256" key="2">
    <source>
        <dbReference type="ARBA" id="ARBA00008803"/>
    </source>
</evidence>
<evidence type="ECO:0008006" key="10">
    <source>
        <dbReference type="Google" id="ProtNLM"/>
    </source>
</evidence>
<evidence type="ECO:0000256" key="6">
    <source>
        <dbReference type="SAM" id="MobiDB-lite"/>
    </source>
</evidence>
<feature type="transmembrane region" description="Helical" evidence="7">
    <location>
        <begin position="48"/>
        <end position="79"/>
    </location>
</feature>
<dbReference type="PANTHER" id="PTHR13317">
    <property type="entry name" value="TRANSMEMBRANE ANTERIOR POSTERIOR TRANSFORMATION PROTEIN 1 HOMOLOG"/>
    <property type="match status" value="1"/>
</dbReference>
<evidence type="ECO:0000256" key="5">
    <source>
        <dbReference type="ARBA" id="ARBA00023136"/>
    </source>
</evidence>
<dbReference type="InterPro" id="IPR008010">
    <property type="entry name" value="Tatp1"/>
</dbReference>
<evidence type="ECO:0000256" key="4">
    <source>
        <dbReference type="ARBA" id="ARBA00022989"/>
    </source>
</evidence>
<feature type="region of interest" description="Disordered" evidence="6">
    <location>
        <begin position="536"/>
        <end position="557"/>
    </location>
</feature>
<dbReference type="PANTHER" id="PTHR13317:SF4">
    <property type="entry name" value="TRANSMEMBRANE ANTERIOR POSTERIOR TRANSFORMATION PROTEIN 1 HOMOLOG"/>
    <property type="match status" value="1"/>
</dbReference>
<protein>
    <recommendedName>
        <fullName evidence="10">DUF747-domain-containing protein</fullName>
    </recommendedName>
</protein>
<accession>A3LUY6</accession>
<dbReference type="GeneID" id="4839604"/>
<evidence type="ECO:0000256" key="3">
    <source>
        <dbReference type="ARBA" id="ARBA00022692"/>
    </source>
</evidence>
<feature type="non-terminal residue" evidence="8">
    <location>
        <position position="1"/>
    </location>
</feature>
<keyword evidence="9" id="KW-1185">Reference proteome</keyword>
<dbReference type="GO" id="GO:0005789">
    <property type="term" value="C:endoplasmic reticulum membrane"/>
    <property type="evidence" value="ECO:0007669"/>
    <property type="project" value="TreeGrafter"/>
</dbReference>
<proteinExistence type="inferred from homology"/>
<evidence type="ECO:0000313" key="9">
    <source>
        <dbReference type="Proteomes" id="UP000002258"/>
    </source>
</evidence>
<dbReference type="InParanoid" id="A3LUY6"/>
<dbReference type="OMA" id="YHDVRGQ"/>